<evidence type="ECO:0000256" key="2">
    <source>
        <dbReference type="ARBA" id="ARBA00023125"/>
    </source>
</evidence>
<dbReference type="STRING" id="62928.azo2358"/>
<evidence type="ECO:0000256" key="3">
    <source>
        <dbReference type="ARBA" id="ARBA00023163"/>
    </source>
</evidence>
<dbReference type="InterPro" id="IPR050204">
    <property type="entry name" value="AraC_XylS_family_regulators"/>
</dbReference>
<keyword evidence="1" id="KW-0805">Transcription regulation</keyword>
<gene>
    <name evidence="5" type="ordered locus">azo2358</name>
</gene>
<dbReference type="Gene3D" id="1.10.10.60">
    <property type="entry name" value="Homeodomain-like"/>
    <property type="match status" value="1"/>
</dbReference>
<dbReference type="PANTHER" id="PTHR46796:SF15">
    <property type="entry name" value="BLL1074 PROTEIN"/>
    <property type="match status" value="1"/>
</dbReference>
<dbReference type="GO" id="GO:0043565">
    <property type="term" value="F:sequence-specific DNA binding"/>
    <property type="evidence" value="ECO:0007669"/>
    <property type="project" value="InterPro"/>
</dbReference>
<keyword evidence="3" id="KW-0804">Transcription</keyword>
<evidence type="ECO:0000313" key="6">
    <source>
        <dbReference type="Proteomes" id="UP000002588"/>
    </source>
</evidence>
<dbReference type="PANTHER" id="PTHR46796">
    <property type="entry name" value="HTH-TYPE TRANSCRIPTIONAL ACTIVATOR RHAS-RELATED"/>
    <property type="match status" value="1"/>
</dbReference>
<name>A1K820_AZOSB</name>
<dbReference type="AlphaFoldDB" id="A1K820"/>
<organism evidence="5 6">
    <name type="scientific">Azoarcus sp. (strain BH72)</name>
    <dbReference type="NCBI Taxonomy" id="418699"/>
    <lineage>
        <taxon>Bacteria</taxon>
        <taxon>Pseudomonadati</taxon>
        <taxon>Pseudomonadota</taxon>
        <taxon>Betaproteobacteria</taxon>
        <taxon>Rhodocyclales</taxon>
        <taxon>Zoogloeaceae</taxon>
        <taxon>Azoarcus</taxon>
    </lineage>
</organism>
<dbReference type="Pfam" id="PF12833">
    <property type="entry name" value="HTH_18"/>
    <property type="match status" value="1"/>
</dbReference>
<keyword evidence="6" id="KW-1185">Reference proteome</keyword>
<evidence type="ECO:0000256" key="1">
    <source>
        <dbReference type="ARBA" id="ARBA00023015"/>
    </source>
</evidence>
<dbReference type="SMART" id="SM00342">
    <property type="entry name" value="HTH_ARAC"/>
    <property type="match status" value="1"/>
</dbReference>
<dbReference type="Proteomes" id="UP000002588">
    <property type="component" value="Chromosome"/>
</dbReference>
<dbReference type="GO" id="GO:0003700">
    <property type="term" value="F:DNA-binding transcription factor activity"/>
    <property type="evidence" value="ECO:0007669"/>
    <property type="project" value="InterPro"/>
</dbReference>
<dbReference type="HOGENOM" id="CLU_942163_0_0_4"/>
<keyword evidence="2" id="KW-0238">DNA-binding</keyword>
<sequence>MLAFNQTVAMLLTEEDFIFAPPAELGDCVQHGMVKTLPVGAYLLPAAMHPIFLVILRGEIRVEHPEGARSMATICLCGGTRRMLPAWAVPGTRILTLAVQPGQLRRLVDFPALTIIDDWLAFDCFLSGQERGEAARCEAALAESTDAARQTAAFLALLSALRRRRRESEGDLVLPPAHLGLAPKVLAARFGLSLRQFERRFLASYGQSLRSLRQQLRCSQVLAALVSGPPKAHSLADLAARFGYFDQSHLNRDLVRYTGYSPGQLLAGIAGDDPAFWPYRISPLEMARLFGPAGY</sequence>
<evidence type="ECO:0000259" key="4">
    <source>
        <dbReference type="PROSITE" id="PS01124"/>
    </source>
</evidence>
<accession>A1K820</accession>
<dbReference type="eggNOG" id="COG2207">
    <property type="taxonomic scope" value="Bacteria"/>
</dbReference>
<dbReference type="EMBL" id="AM406670">
    <property type="protein sequence ID" value="CAL94975.1"/>
    <property type="molecule type" value="Genomic_DNA"/>
</dbReference>
<evidence type="ECO:0000313" key="5">
    <source>
        <dbReference type="EMBL" id="CAL94975.1"/>
    </source>
</evidence>
<feature type="domain" description="HTH araC/xylS-type" evidence="4">
    <location>
        <begin position="186"/>
        <end position="268"/>
    </location>
</feature>
<dbReference type="PROSITE" id="PS01124">
    <property type="entry name" value="HTH_ARAC_FAMILY_2"/>
    <property type="match status" value="1"/>
</dbReference>
<proteinExistence type="predicted"/>
<reference evidence="5 6" key="1">
    <citation type="journal article" date="2006" name="Nat. Biotechnol.">
        <title>Complete genome of the mutualistic, N2-fixing grass endophyte Azoarcus sp. strain BH72.</title>
        <authorList>
            <person name="Krause A."/>
            <person name="Ramakumar A."/>
            <person name="Bartels D."/>
            <person name="Battistoni F."/>
            <person name="Bekel T."/>
            <person name="Boch J."/>
            <person name="Boehm M."/>
            <person name="Friedrich F."/>
            <person name="Hurek T."/>
            <person name="Krause L."/>
            <person name="Linke B."/>
            <person name="McHardy A.C."/>
            <person name="Sarkar A."/>
            <person name="Schneiker S."/>
            <person name="Syed A.A."/>
            <person name="Thauer R."/>
            <person name="Vorhoelter F.-J."/>
            <person name="Weidner S."/>
            <person name="Puehler A."/>
            <person name="Reinhold-Hurek B."/>
            <person name="Kaiser O."/>
            <person name="Goesmann A."/>
        </authorList>
    </citation>
    <scope>NUCLEOTIDE SEQUENCE [LARGE SCALE GENOMIC DNA]</scope>
    <source>
        <strain evidence="5 6">BH72</strain>
    </source>
</reference>
<dbReference type="InterPro" id="IPR018060">
    <property type="entry name" value="HTH_AraC"/>
</dbReference>
<protein>
    <submittedName>
        <fullName evidence="5">Hypothetical AraC-family transcriptional regulator</fullName>
    </submittedName>
</protein>
<dbReference type="KEGG" id="azo:azo2358"/>